<evidence type="ECO:0000313" key="2">
    <source>
        <dbReference type="Proteomes" id="UP000807769"/>
    </source>
</evidence>
<accession>A0A9P7E914</accession>
<proteinExistence type="predicted"/>
<dbReference type="AlphaFoldDB" id="A0A9P7E914"/>
<dbReference type="OrthoDB" id="2679253at2759"/>
<dbReference type="RefSeq" id="XP_041191939.1">
    <property type="nucleotide sequence ID" value="XM_041331115.1"/>
</dbReference>
<gene>
    <name evidence="1" type="ORF">BJ212DRAFT_1273779</name>
</gene>
<comment type="caution">
    <text evidence="1">The sequence shown here is derived from an EMBL/GenBank/DDBJ whole genome shotgun (WGS) entry which is preliminary data.</text>
</comment>
<dbReference type="GeneID" id="64625132"/>
<evidence type="ECO:0000313" key="1">
    <source>
        <dbReference type="EMBL" id="KAG1814603.1"/>
    </source>
</evidence>
<reference evidence="1" key="1">
    <citation type="journal article" date="2020" name="New Phytol.">
        <title>Comparative genomics reveals dynamic genome evolution in host specialist ectomycorrhizal fungi.</title>
        <authorList>
            <person name="Lofgren L.A."/>
            <person name="Nguyen N.H."/>
            <person name="Vilgalys R."/>
            <person name="Ruytinx J."/>
            <person name="Liao H.L."/>
            <person name="Branco S."/>
            <person name="Kuo A."/>
            <person name="LaButti K."/>
            <person name="Lipzen A."/>
            <person name="Andreopoulos W."/>
            <person name="Pangilinan J."/>
            <person name="Riley R."/>
            <person name="Hundley H."/>
            <person name="Na H."/>
            <person name="Barry K."/>
            <person name="Grigoriev I.V."/>
            <person name="Stajich J.E."/>
            <person name="Kennedy P.G."/>
        </authorList>
    </citation>
    <scope>NUCLEOTIDE SEQUENCE</scope>
    <source>
        <strain evidence="1">MN1</strain>
    </source>
</reference>
<name>A0A9P7E914_9AGAM</name>
<protein>
    <submittedName>
        <fullName evidence="1">Uncharacterized protein</fullName>
    </submittedName>
</protein>
<organism evidence="1 2">
    <name type="scientific">Suillus subaureus</name>
    <dbReference type="NCBI Taxonomy" id="48587"/>
    <lineage>
        <taxon>Eukaryota</taxon>
        <taxon>Fungi</taxon>
        <taxon>Dikarya</taxon>
        <taxon>Basidiomycota</taxon>
        <taxon>Agaricomycotina</taxon>
        <taxon>Agaricomycetes</taxon>
        <taxon>Agaricomycetidae</taxon>
        <taxon>Boletales</taxon>
        <taxon>Suillineae</taxon>
        <taxon>Suillaceae</taxon>
        <taxon>Suillus</taxon>
    </lineage>
</organism>
<feature type="non-terminal residue" evidence="1">
    <location>
        <position position="136"/>
    </location>
</feature>
<dbReference type="Proteomes" id="UP000807769">
    <property type="component" value="Unassembled WGS sequence"/>
</dbReference>
<dbReference type="EMBL" id="JABBWG010000020">
    <property type="protein sequence ID" value="KAG1814603.1"/>
    <property type="molecule type" value="Genomic_DNA"/>
</dbReference>
<sequence length="136" mass="15869">PMQVHHFEEYGHGPGAPTAVLPVEPEPWHPFRTQINFEVVELALEAVLTHQQMDCLLNLIHHSKYEQVMLWNHKDVQDTWDAASYKLTPVFVREEVVVPFQGNDQTFQLFHCLIWDWAVDLLQDPQVGLHFVFDAE</sequence>
<keyword evidence="2" id="KW-1185">Reference proteome</keyword>